<protein>
    <submittedName>
        <fullName evidence="2">Uncharacterized protein</fullName>
    </submittedName>
</protein>
<dbReference type="Proteomes" id="UP000298030">
    <property type="component" value="Unassembled WGS sequence"/>
</dbReference>
<proteinExistence type="predicted"/>
<organism evidence="2 3">
    <name type="scientific">Coprinellus micaceus</name>
    <name type="common">Glistening ink-cap mushroom</name>
    <name type="synonym">Coprinus micaceus</name>
    <dbReference type="NCBI Taxonomy" id="71717"/>
    <lineage>
        <taxon>Eukaryota</taxon>
        <taxon>Fungi</taxon>
        <taxon>Dikarya</taxon>
        <taxon>Basidiomycota</taxon>
        <taxon>Agaricomycotina</taxon>
        <taxon>Agaricomycetes</taxon>
        <taxon>Agaricomycetidae</taxon>
        <taxon>Agaricales</taxon>
        <taxon>Agaricineae</taxon>
        <taxon>Psathyrellaceae</taxon>
        <taxon>Coprinellus</taxon>
    </lineage>
</organism>
<evidence type="ECO:0000313" key="2">
    <source>
        <dbReference type="EMBL" id="TEB31588.1"/>
    </source>
</evidence>
<reference evidence="2 3" key="1">
    <citation type="journal article" date="2019" name="Nat. Ecol. Evol.">
        <title>Megaphylogeny resolves global patterns of mushroom evolution.</title>
        <authorList>
            <person name="Varga T."/>
            <person name="Krizsan K."/>
            <person name="Foldi C."/>
            <person name="Dima B."/>
            <person name="Sanchez-Garcia M."/>
            <person name="Sanchez-Ramirez S."/>
            <person name="Szollosi G.J."/>
            <person name="Szarkandi J.G."/>
            <person name="Papp V."/>
            <person name="Albert L."/>
            <person name="Andreopoulos W."/>
            <person name="Angelini C."/>
            <person name="Antonin V."/>
            <person name="Barry K.W."/>
            <person name="Bougher N.L."/>
            <person name="Buchanan P."/>
            <person name="Buyck B."/>
            <person name="Bense V."/>
            <person name="Catcheside P."/>
            <person name="Chovatia M."/>
            <person name="Cooper J."/>
            <person name="Damon W."/>
            <person name="Desjardin D."/>
            <person name="Finy P."/>
            <person name="Geml J."/>
            <person name="Haridas S."/>
            <person name="Hughes K."/>
            <person name="Justo A."/>
            <person name="Karasinski D."/>
            <person name="Kautmanova I."/>
            <person name="Kiss B."/>
            <person name="Kocsube S."/>
            <person name="Kotiranta H."/>
            <person name="LaButti K.M."/>
            <person name="Lechner B.E."/>
            <person name="Liimatainen K."/>
            <person name="Lipzen A."/>
            <person name="Lukacs Z."/>
            <person name="Mihaltcheva S."/>
            <person name="Morgado L.N."/>
            <person name="Niskanen T."/>
            <person name="Noordeloos M.E."/>
            <person name="Ohm R.A."/>
            <person name="Ortiz-Santana B."/>
            <person name="Ovrebo C."/>
            <person name="Racz N."/>
            <person name="Riley R."/>
            <person name="Savchenko A."/>
            <person name="Shiryaev A."/>
            <person name="Soop K."/>
            <person name="Spirin V."/>
            <person name="Szebenyi C."/>
            <person name="Tomsovsky M."/>
            <person name="Tulloss R.E."/>
            <person name="Uehling J."/>
            <person name="Grigoriev I.V."/>
            <person name="Vagvolgyi C."/>
            <person name="Papp T."/>
            <person name="Martin F.M."/>
            <person name="Miettinen O."/>
            <person name="Hibbett D.S."/>
            <person name="Nagy L.G."/>
        </authorList>
    </citation>
    <scope>NUCLEOTIDE SEQUENCE [LARGE SCALE GENOMIC DNA]</scope>
    <source>
        <strain evidence="2 3">FP101781</strain>
    </source>
</reference>
<keyword evidence="3" id="KW-1185">Reference proteome</keyword>
<accession>A0A4Y7TCD5</accession>
<feature type="region of interest" description="Disordered" evidence="1">
    <location>
        <begin position="111"/>
        <end position="135"/>
    </location>
</feature>
<comment type="caution">
    <text evidence="2">The sequence shown here is derived from an EMBL/GenBank/DDBJ whole genome shotgun (WGS) entry which is preliminary data.</text>
</comment>
<evidence type="ECO:0000313" key="3">
    <source>
        <dbReference type="Proteomes" id="UP000298030"/>
    </source>
</evidence>
<evidence type="ECO:0000256" key="1">
    <source>
        <dbReference type="SAM" id="MobiDB-lite"/>
    </source>
</evidence>
<dbReference type="EMBL" id="QPFP01000018">
    <property type="protein sequence ID" value="TEB31588.1"/>
    <property type="molecule type" value="Genomic_DNA"/>
</dbReference>
<gene>
    <name evidence="2" type="ORF">FA13DRAFT_1732422</name>
</gene>
<dbReference type="AlphaFoldDB" id="A0A4Y7TCD5"/>
<name>A0A4Y7TCD5_COPMI</name>
<sequence length="185" mass="20268">MLTGATKAHSSTFVASASWRLRSAIGCRYVPQAECGKGRSNRRFFEESETLLWLPCWADRGDQPKSSHMTGEIMYGAKCMSVFEHEDDGTSAAADGWRERNSQIDQTRTITQNSTTTRQANRNRPGVLTKKPTGPGFPVPVCGRYDVLGESLPTWRRGLGNPSLGVIPGDVAAFPFPGGYGWMGH</sequence>